<gene>
    <name evidence="3" type="ORF">SAMN04489758_11069</name>
</gene>
<protein>
    <submittedName>
        <fullName evidence="3">CAAX protease self-immunity</fullName>
    </submittedName>
</protein>
<evidence type="ECO:0000256" key="1">
    <source>
        <dbReference type="SAM" id="Phobius"/>
    </source>
</evidence>
<dbReference type="PANTHER" id="PTHR36435:SF1">
    <property type="entry name" value="CAAX AMINO TERMINAL PROTEASE FAMILY PROTEIN"/>
    <property type="match status" value="1"/>
</dbReference>
<feature type="transmembrane region" description="Helical" evidence="1">
    <location>
        <begin position="129"/>
        <end position="150"/>
    </location>
</feature>
<keyword evidence="3" id="KW-0378">Hydrolase</keyword>
<feature type="transmembrane region" description="Helical" evidence="1">
    <location>
        <begin position="223"/>
        <end position="243"/>
    </location>
</feature>
<keyword evidence="4" id="KW-1185">Reference proteome</keyword>
<dbReference type="EMBL" id="FOIN01000010">
    <property type="protein sequence ID" value="SET42929.1"/>
    <property type="molecule type" value="Genomic_DNA"/>
</dbReference>
<dbReference type="PANTHER" id="PTHR36435">
    <property type="entry name" value="SLR1288 PROTEIN"/>
    <property type="match status" value="1"/>
</dbReference>
<proteinExistence type="predicted"/>
<dbReference type="Pfam" id="PF02517">
    <property type="entry name" value="Rce1-like"/>
    <property type="match status" value="1"/>
</dbReference>
<dbReference type="InterPro" id="IPR052710">
    <property type="entry name" value="CAAX_protease"/>
</dbReference>
<feature type="transmembrane region" description="Helical" evidence="1">
    <location>
        <begin position="55"/>
        <end position="76"/>
    </location>
</feature>
<dbReference type="GeneID" id="78288227"/>
<evidence type="ECO:0000259" key="2">
    <source>
        <dbReference type="Pfam" id="PF02517"/>
    </source>
</evidence>
<dbReference type="GO" id="GO:0006508">
    <property type="term" value="P:proteolysis"/>
    <property type="evidence" value="ECO:0007669"/>
    <property type="project" value="UniProtKB-KW"/>
</dbReference>
<feature type="transmembrane region" description="Helical" evidence="1">
    <location>
        <begin position="171"/>
        <end position="193"/>
    </location>
</feature>
<feature type="transmembrane region" description="Helical" evidence="1">
    <location>
        <begin position="21"/>
        <end position="43"/>
    </location>
</feature>
<feature type="domain" description="CAAX prenyl protease 2/Lysostaphin resistance protein A-like" evidence="2">
    <location>
        <begin position="138"/>
        <end position="235"/>
    </location>
</feature>
<dbReference type="GO" id="GO:0080120">
    <property type="term" value="P:CAAX-box protein maturation"/>
    <property type="evidence" value="ECO:0007669"/>
    <property type="project" value="UniProtKB-ARBA"/>
</dbReference>
<keyword evidence="3" id="KW-0645">Protease</keyword>
<feature type="transmembrane region" description="Helical" evidence="1">
    <location>
        <begin position="199"/>
        <end position="216"/>
    </location>
</feature>
<evidence type="ECO:0000313" key="3">
    <source>
        <dbReference type="EMBL" id="SET42929.1"/>
    </source>
</evidence>
<dbReference type="GO" id="GO:0004175">
    <property type="term" value="F:endopeptidase activity"/>
    <property type="evidence" value="ECO:0007669"/>
    <property type="project" value="UniProtKB-ARBA"/>
</dbReference>
<dbReference type="Proteomes" id="UP000198558">
    <property type="component" value="Unassembled WGS sequence"/>
</dbReference>
<organism evidence="3 4">
    <name type="scientific">Thomasclavelia cocleata</name>
    <dbReference type="NCBI Taxonomy" id="69824"/>
    <lineage>
        <taxon>Bacteria</taxon>
        <taxon>Bacillati</taxon>
        <taxon>Bacillota</taxon>
        <taxon>Erysipelotrichia</taxon>
        <taxon>Erysipelotrichales</taxon>
        <taxon>Coprobacillaceae</taxon>
        <taxon>Thomasclavelia</taxon>
    </lineage>
</organism>
<keyword evidence="1" id="KW-1133">Transmembrane helix</keyword>
<accession>A0A1I0ECM9</accession>
<dbReference type="InterPro" id="IPR003675">
    <property type="entry name" value="Rce1/LyrA-like_dom"/>
</dbReference>
<sequence>MSLITKVKLNNRQKAIGTILLFPWYLYFAPSIFNFLIKLYIMYVNDNLTSETINTYFNVLITLSTAVFLLIIFRDFIKKNWKIFKQELLENVIWVLTIGIGSAYLFSYIGEFIVNLLLPANTSEATNQTLVVTLVSSNMLLMTFQAVILAPIVEELFFRGLIFNTLRQKSVFWAHLISAFLFGLLHVYSYILAGDMSEWIKLIPYMTAGLAFSYAYEKRQNIIAPIFLHGVKNLIAVILIYIMF</sequence>
<feature type="transmembrane region" description="Helical" evidence="1">
    <location>
        <begin position="88"/>
        <end position="109"/>
    </location>
</feature>
<evidence type="ECO:0000313" key="4">
    <source>
        <dbReference type="Proteomes" id="UP000198558"/>
    </source>
</evidence>
<name>A0A1I0ECM9_9FIRM</name>
<keyword evidence="1" id="KW-0472">Membrane</keyword>
<keyword evidence="1" id="KW-0812">Transmembrane</keyword>
<reference evidence="4" key="1">
    <citation type="submission" date="2016-10" db="EMBL/GenBank/DDBJ databases">
        <authorList>
            <person name="Varghese N."/>
            <person name="Submissions S."/>
        </authorList>
    </citation>
    <scope>NUCLEOTIDE SEQUENCE [LARGE SCALE GENOMIC DNA]</scope>
    <source>
        <strain evidence="4">DSM 1551</strain>
    </source>
</reference>
<dbReference type="RefSeq" id="WP_092353502.1">
    <property type="nucleotide sequence ID" value="NZ_CANSQN010000004.1"/>
</dbReference>
<dbReference type="OrthoDB" id="8607342at2"/>
<dbReference type="AlphaFoldDB" id="A0A1I0ECM9"/>